<dbReference type="Proteomes" id="UP000765509">
    <property type="component" value="Unassembled WGS sequence"/>
</dbReference>
<dbReference type="GO" id="GO:0006338">
    <property type="term" value="P:chromatin remodeling"/>
    <property type="evidence" value="ECO:0007669"/>
    <property type="project" value="UniProtKB-ARBA"/>
</dbReference>
<dbReference type="InterPro" id="IPR016197">
    <property type="entry name" value="Chromo-like_dom_sf"/>
</dbReference>
<keyword evidence="3" id="KW-1185">Reference proteome</keyword>
<dbReference type="EMBL" id="AVOT02005428">
    <property type="protein sequence ID" value="MBW0479040.1"/>
    <property type="molecule type" value="Genomic_DNA"/>
</dbReference>
<dbReference type="AlphaFoldDB" id="A0A9Q3CAF4"/>
<gene>
    <name evidence="2" type="ORF">O181_018755</name>
</gene>
<dbReference type="InterPro" id="IPR056924">
    <property type="entry name" value="SH3_Tf2-1"/>
</dbReference>
<organism evidence="2 3">
    <name type="scientific">Austropuccinia psidii MF-1</name>
    <dbReference type="NCBI Taxonomy" id="1389203"/>
    <lineage>
        <taxon>Eukaryota</taxon>
        <taxon>Fungi</taxon>
        <taxon>Dikarya</taxon>
        <taxon>Basidiomycota</taxon>
        <taxon>Pucciniomycotina</taxon>
        <taxon>Pucciniomycetes</taxon>
        <taxon>Pucciniales</taxon>
        <taxon>Sphaerophragmiaceae</taxon>
        <taxon>Austropuccinia</taxon>
    </lineage>
</organism>
<protein>
    <recommendedName>
        <fullName evidence="1">Chromo domain-containing protein</fullName>
    </recommendedName>
</protein>
<sequence length="182" mass="21242">MVRLSSKNINSIRPTKYLSARWLVPFPILNKFSTHAYHLKLASQLKSIHPVFHISLLEPVKTLKIPNQQQETPPPIIIEEEEELELSQILDSNLKRGRLWFLVEWEGFSQEQERSTWDQLKTSRIVMNLTRISILFILTSHDQILKQLDLLWFLVGRGITKGKSHSWYAPLEVFNPCSISIN</sequence>
<evidence type="ECO:0000313" key="3">
    <source>
        <dbReference type="Proteomes" id="UP000765509"/>
    </source>
</evidence>
<dbReference type="SUPFAM" id="SSF54160">
    <property type="entry name" value="Chromo domain-like"/>
    <property type="match status" value="1"/>
</dbReference>
<dbReference type="Gene3D" id="2.40.50.40">
    <property type="match status" value="1"/>
</dbReference>
<comment type="caution">
    <text evidence="2">The sequence shown here is derived from an EMBL/GenBank/DDBJ whole genome shotgun (WGS) entry which is preliminary data.</text>
</comment>
<evidence type="ECO:0000259" key="1">
    <source>
        <dbReference type="PROSITE" id="PS50013"/>
    </source>
</evidence>
<dbReference type="Pfam" id="PF24626">
    <property type="entry name" value="SH3_Tf2-1"/>
    <property type="match status" value="1"/>
</dbReference>
<dbReference type="PROSITE" id="PS50013">
    <property type="entry name" value="CHROMO_2"/>
    <property type="match status" value="1"/>
</dbReference>
<feature type="domain" description="Chromo" evidence="1">
    <location>
        <begin position="84"/>
        <end position="118"/>
    </location>
</feature>
<dbReference type="CDD" id="cd00024">
    <property type="entry name" value="CD_CSD"/>
    <property type="match status" value="1"/>
</dbReference>
<accession>A0A9Q3CAF4</accession>
<proteinExistence type="predicted"/>
<evidence type="ECO:0000313" key="2">
    <source>
        <dbReference type="EMBL" id="MBW0479040.1"/>
    </source>
</evidence>
<reference evidence="2" key="1">
    <citation type="submission" date="2021-03" db="EMBL/GenBank/DDBJ databases">
        <title>Draft genome sequence of rust myrtle Austropuccinia psidii MF-1, a brazilian biotype.</title>
        <authorList>
            <person name="Quecine M.C."/>
            <person name="Pachon D.M.R."/>
            <person name="Bonatelli M.L."/>
            <person name="Correr F.H."/>
            <person name="Franceschini L.M."/>
            <person name="Leite T.F."/>
            <person name="Margarido G.R.A."/>
            <person name="Almeida C.A."/>
            <person name="Ferrarezi J.A."/>
            <person name="Labate C.A."/>
        </authorList>
    </citation>
    <scope>NUCLEOTIDE SEQUENCE</scope>
    <source>
        <strain evidence="2">MF-1</strain>
    </source>
</reference>
<dbReference type="InterPro" id="IPR000953">
    <property type="entry name" value="Chromo/chromo_shadow_dom"/>
</dbReference>
<name>A0A9Q3CAF4_9BASI</name>